<feature type="chain" id="PRO_5024281591" description="Esterase-like activity of phytase family protein" evidence="1">
    <location>
        <begin position="23"/>
        <end position="311"/>
    </location>
</feature>
<dbReference type="AlphaFoldDB" id="A0A5N0TG38"/>
<proteinExistence type="predicted"/>
<gene>
    <name evidence="2" type="ORF">F3N42_01625</name>
</gene>
<organism evidence="2 3">
    <name type="scientific">Marinihelvus fidelis</name>
    <dbReference type="NCBI Taxonomy" id="2613842"/>
    <lineage>
        <taxon>Bacteria</taxon>
        <taxon>Pseudomonadati</taxon>
        <taxon>Pseudomonadota</taxon>
        <taxon>Gammaproteobacteria</taxon>
        <taxon>Chromatiales</taxon>
        <taxon>Wenzhouxiangellaceae</taxon>
        <taxon>Marinihelvus</taxon>
    </lineage>
</organism>
<dbReference type="Proteomes" id="UP000325372">
    <property type="component" value="Unassembled WGS sequence"/>
</dbReference>
<accession>A0A5N0TG38</accession>
<keyword evidence="3" id="KW-1185">Reference proteome</keyword>
<dbReference type="SUPFAM" id="SSF82171">
    <property type="entry name" value="DPP6 N-terminal domain-like"/>
    <property type="match status" value="1"/>
</dbReference>
<evidence type="ECO:0000313" key="3">
    <source>
        <dbReference type="Proteomes" id="UP000325372"/>
    </source>
</evidence>
<dbReference type="EMBL" id="VYXP01000002">
    <property type="protein sequence ID" value="KAA9133087.1"/>
    <property type="molecule type" value="Genomic_DNA"/>
</dbReference>
<dbReference type="RefSeq" id="WP_150862648.1">
    <property type="nucleotide sequence ID" value="NZ_VYXP01000002.1"/>
</dbReference>
<comment type="caution">
    <text evidence="2">The sequence shown here is derived from an EMBL/GenBank/DDBJ whole genome shotgun (WGS) entry which is preliminary data.</text>
</comment>
<evidence type="ECO:0008006" key="4">
    <source>
        <dbReference type="Google" id="ProtNLM"/>
    </source>
</evidence>
<dbReference type="PROSITE" id="PS51257">
    <property type="entry name" value="PROKAR_LIPOPROTEIN"/>
    <property type="match status" value="1"/>
</dbReference>
<evidence type="ECO:0000313" key="2">
    <source>
        <dbReference type="EMBL" id="KAA9133087.1"/>
    </source>
</evidence>
<evidence type="ECO:0000256" key="1">
    <source>
        <dbReference type="SAM" id="SignalP"/>
    </source>
</evidence>
<sequence>MKTAFSLTLCLLVLAAASGCERVDSDTNPDIRFRESGPVQNPELDEISGLQASLRNPGVLWVHNDDGPARVFALGADGSDLGYFDIHDAVNVDWEDIALVPGARRDLLVLADVGDNHAARERTWLYLVEEPKPDEDGRFSGTREAFHWISLSYPDGPRDTESISWDPVGQRLLVLSKRDLPPRLYAIDANTLLTEKEAELEFLGEIDRFRAPTAADKREFGKRTPWVSQPTGMDISADGRRAAVLTYRSLYLFERGPDMDWLQGLGTEPVEIIGPPGAHDEVVGFGSDSGQLWIGTEGEHPPVWEFRIGAE</sequence>
<reference evidence="2 3" key="1">
    <citation type="submission" date="2019-09" db="EMBL/GenBank/DDBJ databases">
        <title>Wenzhouxiangella sp. Genome sequencing and assembly.</title>
        <authorList>
            <person name="Zhang R."/>
        </authorList>
    </citation>
    <scope>NUCLEOTIDE SEQUENCE [LARGE SCALE GENOMIC DNA]</scope>
    <source>
        <strain evidence="2 3">W260</strain>
    </source>
</reference>
<keyword evidence="1" id="KW-0732">Signal</keyword>
<name>A0A5N0TG38_9GAMM</name>
<protein>
    <recommendedName>
        <fullName evidence="4">Esterase-like activity of phytase family protein</fullName>
    </recommendedName>
</protein>
<feature type="signal peptide" evidence="1">
    <location>
        <begin position="1"/>
        <end position="22"/>
    </location>
</feature>